<dbReference type="InterPro" id="IPR004038">
    <property type="entry name" value="Ribosomal_eL8/eL30/eS12/Gad45"/>
</dbReference>
<dbReference type="InterPro" id="IPR029064">
    <property type="entry name" value="Ribosomal_eL30-like_sf"/>
</dbReference>
<dbReference type="GO" id="GO:1990904">
    <property type="term" value="C:ribonucleoprotein complex"/>
    <property type="evidence" value="ECO:0007669"/>
    <property type="project" value="UniProtKB-KW"/>
</dbReference>
<gene>
    <name evidence="4" type="ordered locus">TP04_0176</name>
</gene>
<accession>Q4N310</accession>
<feature type="domain" description="Ribosomal protein eL8/eL30/eS12/Gadd45" evidence="3">
    <location>
        <begin position="64"/>
        <end position="139"/>
    </location>
</feature>
<proteinExistence type="inferred from homology"/>
<comment type="similarity">
    <text evidence="1">Belongs to the eukaryotic ribosomal protein eL8 family.</text>
</comment>
<name>Q4N310_THEPA</name>
<evidence type="ECO:0000313" key="5">
    <source>
        <dbReference type="Proteomes" id="UP000001949"/>
    </source>
</evidence>
<keyword evidence="2" id="KW-0687">Ribonucleoprotein</keyword>
<evidence type="ECO:0000259" key="3">
    <source>
        <dbReference type="Pfam" id="PF01248"/>
    </source>
</evidence>
<evidence type="ECO:0000256" key="1">
    <source>
        <dbReference type="ARBA" id="ARBA00007337"/>
    </source>
</evidence>
<dbReference type="eggNOG" id="KOG3167">
    <property type="taxonomic scope" value="Eukaryota"/>
</dbReference>
<dbReference type="EMBL" id="AAGK01000004">
    <property type="protein sequence ID" value="EAN31529.1"/>
    <property type="molecule type" value="Genomic_DNA"/>
</dbReference>
<dbReference type="GO" id="GO:0005840">
    <property type="term" value="C:ribosome"/>
    <property type="evidence" value="ECO:0007669"/>
    <property type="project" value="UniProtKB-KW"/>
</dbReference>
<dbReference type="Pfam" id="PF01248">
    <property type="entry name" value="Ribosomal_L7Ae"/>
    <property type="match status" value="1"/>
</dbReference>
<reference evidence="4 5" key="1">
    <citation type="journal article" date="2005" name="Science">
        <title>Genome sequence of Theileria parva, a bovine pathogen that transforms lymphocytes.</title>
        <authorList>
            <person name="Gardner M.J."/>
            <person name="Bishop R."/>
            <person name="Shah T."/>
            <person name="de Villiers E.P."/>
            <person name="Carlton J.M."/>
            <person name="Hall N."/>
            <person name="Ren Q."/>
            <person name="Paulsen I.T."/>
            <person name="Pain A."/>
            <person name="Berriman M."/>
            <person name="Wilson R.J.M."/>
            <person name="Sato S."/>
            <person name="Ralph S.A."/>
            <person name="Mann D.J."/>
            <person name="Xiong Z."/>
            <person name="Shallom S.J."/>
            <person name="Weidman J."/>
            <person name="Jiang L."/>
            <person name="Lynn J."/>
            <person name="Weaver B."/>
            <person name="Shoaibi A."/>
            <person name="Domingo A.R."/>
            <person name="Wasawo D."/>
            <person name="Crabtree J."/>
            <person name="Wortman J.R."/>
            <person name="Haas B."/>
            <person name="Angiuoli S.V."/>
            <person name="Creasy T.H."/>
            <person name="Lu C."/>
            <person name="Suh B."/>
            <person name="Silva J.C."/>
            <person name="Utterback T.R."/>
            <person name="Feldblyum T.V."/>
            <person name="Pertea M."/>
            <person name="Allen J."/>
            <person name="Nierman W.C."/>
            <person name="Taracha E.L.N."/>
            <person name="Salzberg S.L."/>
            <person name="White O.R."/>
            <person name="Fitzhugh H.A."/>
            <person name="Morzaria S."/>
            <person name="Venter J.C."/>
            <person name="Fraser C.M."/>
            <person name="Nene V."/>
        </authorList>
    </citation>
    <scope>NUCLEOTIDE SEQUENCE [LARGE SCALE GENOMIC DNA]</scope>
    <source>
        <strain evidence="4 5">Muguga</strain>
    </source>
</reference>
<dbReference type="KEGG" id="tpv:TP04_0176"/>
<keyword evidence="4" id="KW-0689">Ribosomal protein</keyword>
<dbReference type="PRINTS" id="PR00881">
    <property type="entry name" value="L7ARS6FAMILY"/>
</dbReference>
<comment type="caution">
    <text evidence="4">The sequence shown here is derived from an EMBL/GenBank/DDBJ whole genome shotgun (WGS) entry which is preliminary data.</text>
</comment>
<dbReference type="AlphaFoldDB" id="Q4N310"/>
<organism evidence="4 5">
    <name type="scientific">Theileria parva</name>
    <name type="common">East coast fever infection agent</name>
    <dbReference type="NCBI Taxonomy" id="5875"/>
    <lineage>
        <taxon>Eukaryota</taxon>
        <taxon>Sar</taxon>
        <taxon>Alveolata</taxon>
        <taxon>Apicomplexa</taxon>
        <taxon>Aconoidasida</taxon>
        <taxon>Piroplasmida</taxon>
        <taxon>Theileriidae</taxon>
        <taxon>Theileria</taxon>
    </lineage>
</organism>
<dbReference type="SUPFAM" id="SSF55315">
    <property type="entry name" value="L30e-like"/>
    <property type="match status" value="1"/>
</dbReference>
<dbReference type="OMA" id="PIDIICH"/>
<dbReference type="Gene3D" id="3.30.1330.30">
    <property type="match status" value="1"/>
</dbReference>
<evidence type="ECO:0000313" key="4">
    <source>
        <dbReference type="EMBL" id="EAN31529.1"/>
    </source>
</evidence>
<dbReference type="Proteomes" id="UP000001949">
    <property type="component" value="Unassembled WGS sequence"/>
</dbReference>
<dbReference type="InParanoid" id="Q4N310"/>
<keyword evidence="5" id="KW-1185">Reference proteome</keyword>
<evidence type="ECO:0000256" key="2">
    <source>
        <dbReference type="ARBA" id="ARBA00023274"/>
    </source>
</evidence>
<dbReference type="GeneID" id="3500674"/>
<protein>
    <submittedName>
        <fullName evidence="4">40S ribosomal protein L7Ae, putative</fullName>
    </submittedName>
</protein>
<dbReference type="STRING" id="5875.Q4N310"/>
<sequence>MNQAMEASDNMLEDSTYVSPIARPKLAGKSLIRSLKLVKRALAVEKLAKQQKLETNSSEDLALTRLVKRGVLDVTKSLRKGLTGIVLLASDVHPVDVVSHVPVLCEELSISYAYVASKRVLSDVCHSKRPTCAVLVVKPLKDFSNRLKKLPEYDNKLDYTELYHKVDSNIRKHHPYL</sequence>
<dbReference type="InterPro" id="IPR018492">
    <property type="entry name" value="Ribosomal_eL8/Nhp2"/>
</dbReference>
<dbReference type="VEuPathDB" id="PiroplasmaDB:TpMuguga_04g00176"/>